<evidence type="ECO:0000256" key="4">
    <source>
        <dbReference type="ARBA" id="ARBA00023163"/>
    </source>
</evidence>
<dbReference type="CDD" id="cd06171">
    <property type="entry name" value="Sigma70_r4"/>
    <property type="match status" value="1"/>
</dbReference>
<gene>
    <name evidence="7" type="ORF">LQ50_17165</name>
</gene>
<evidence type="ECO:0000256" key="2">
    <source>
        <dbReference type="ARBA" id="ARBA00023015"/>
    </source>
</evidence>
<evidence type="ECO:0000313" key="7">
    <source>
        <dbReference type="EMBL" id="KHF39156.1"/>
    </source>
</evidence>
<evidence type="ECO:0000259" key="6">
    <source>
        <dbReference type="Pfam" id="PF08281"/>
    </source>
</evidence>
<comment type="caution">
    <text evidence="7">The sequence shown here is derived from an EMBL/GenBank/DDBJ whole genome shotgun (WGS) entry which is preliminary data.</text>
</comment>
<dbReference type="Pfam" id="PF04542">
    <property type="entry name" value="Sigma70_r2"/>
    <property type="match status" value="1"/>
</dbReference>
<keyword evidence="4" id="KW-0804">Transcription</keyword>
<dbReference type="InterPro" id="IPR013325">
    <property type="entry name" value="RNA_pol_sigma_r2"/>
</dbReference>
<dbReference type="eggNOG" id="COG1595">
    <property type="taxonomic scope" value="Bacteria"/>
</dbReference>
<evidence type="ECO:0000256" key="1">
    <source>
        <dbReference type="ARBA" id="ARBA00010641"/>
    </source>
</evidence>
<protein>
    <submittedName>
        <fullName evidence="7">ECF subfamily RNA polymerase sigma-24 factor</fullName>
    </submittedName>
</protein>
<organism evidence="7 8">
    <name type="scientific">Halalkalibacter okhensis</name>
    <dbReference type="NCBI Taxonomy" id="333138"/>
    <lineage>
        <taxon>Bacteria</taxon>
        <taxon>Bacillati</taxon>
        <taxon>Bacillota</taxon>
        <taxon>Bacilli</taxon>
        <taxon>Bacillales</taxon>
        <taxon>Bacillaceae</taxon>
        <taxon>Halalkalibacter</taxon>
    </lineage>
</organism>
<reference evidence="7 8" key="1">
    <citation type="submission" date="2014-09" db="EMBL/GenBank/DDBJ databases">
        <title>Genome sequencing and annotation of Bacillus Okhensis strain Kh10-101T.</title>
        <authorList>
            <person name="Prakash J.S."/>
        </authorList>
    </citation>
    <scope>NUCLEOTIDE SEQUENCE [LARGE SCALE GENOMIC DNA]</scope>
    <source>
        <strain evidence="8">Kh10-101T</strain>
    </source>
</reference>
<evidence type="ECO:0000259" key="5">
    <source>
        <dbReference type="Pfam" id="PF04542"/>
    </source>
</evidence>
<dbReference type="GO" id="GO:0016987">
    <property type="term" value="F:sigma factor activity"/>
    <property type="evidence" value="ECO:0007669"/>
    <property type="project" value="UniProtKB-KW"/>
</dbReference>
<dbReference type="STRING" id="333138.LQ50_17165"/>
<dbReference type="SUPFAM" id="SSF88659">
    <property type="entry name" value="Sigma3 and sigma4 domains of RNA polymerase sigma factors"/>
    <property type="match status" value="1"/>
</dbReference>
<dbReference type="EMBL" id="JRJU01000023">
    <property type="protein sequence ID" value="KHF39156.1"/>
    <property type="molecule type" value="Genomic_DNA"/>
</dbReference>
<dbReference type="Pfam" id="PF08281">
    <property type="entry name" value="Sigma70_r4_2"/>
    <property type="match status" value="1"/>
</dbReference>
<feature type="domain" description="RNA polymerase sigma-70 region 2" evidence="5">
    <location>
        <begin position="21"/>
        <end position="86"/>
    </location>
</feature>
<evidence type="ECO:0000313" key="8">
    <source>
        <dbReference type="Proteomes" id="UP000030832"/>
    </source>
</evidence>
<accession>A0A0B0IHL1</accession>
<dbReference type="InterPro" id="IPR014284">
    <property type="entry name" value="RNA_pol_sigma-70_dom"/>
</dbReference>
<dbReference type="NCBIfam" id="TIGR02937">
    <property type="entry name" value="sigma70-ECF"/>
    <property type="match status" value="1"/>
</dbReference>
<keyword evidence="8" id="KW-1185">Reference proteome</keyword>
<name>A0A0B0IHL1_9BACI</name>
<dbReference type="Gene3D" id="1.10.10.10">
    <property type="entry name" value="Winged helix-like DNA-binding domain superfamily/Winged helix DNA-binding domain"/>
    <property type="match status" value="1"/>
</dbReference>
<dbReference type="Proteomes" id="UP000030832">
    <property type="component" value="Unassembled WGS sequence"/>
</dbReference>
<feature type="domain" description="RNA polymerase sigma factor 70 region 4 type 2" evidence="6">
    <location>
        <begin position="116"/>
        <end position="167"/>
    </location>
</feature>
<dbReference type="InterPro" id="IPR013324">
    <property type="entry name" value="RNA_pol_sigma_r3/r4-like"/>
</dbReference>
<comment type="similarity">
    <text evidence="1">Belongs to the sigma-70 factor family. ECF subfamily.</text>
</comment>
<dbReference type="OrthoDB" id="9782703at2"/>
<sequence>MEDYRLVKKAKKGDKEALLQLIMKRKNQYYRLAFTYVGNEHDAMDALEEMIVLAYEKIHQLQKAESFYSWTNTILVNCCKSLVKKRLKLVFLDETDSKKQPDAITNPYIVREQQLDLQDLLSRLNQHQREAIALKYFHDLDYKSISKITGVSIGTVKSRIFQGLKKMKTLYGADADE</sequence>
<dbReference type="InterPro" id="IPR039425">
    <property type="entry name" value="RNA_pol_sigma-70-like"/>
</dbReference>
<dbReference type="AlphaFoldDB" id="A0A0B0IHL1"/>
<dbReference type="SUPFAM" id="SSF88946">
    <property type="entry name" value="Sigma2 domain of RNA polymerase sigma factors"/>
    <property type="match status" value="1"/>
</dbReference>
<evidence type="ECO:0000256" key="3">
    <source>
        <dbReference type="ARBA" id="ARBA00023082"/>
    </source>
</evidence>
<proteinExistence type="inferred from homology"/>
<dbReference type="InterPro" id="IPR007627">
    <property type="entry name" value="RNA_pol_sigma70_r2"/>
</dbReference>
<dbReference type="PANTHER" id="PTHR43133:SF51">
    <property type="entry name" value="RNA POLYMERASE SIGMA FACTOR"/>
    <property type="match status" value="1"/>
</dbReference>
<dbReference type="InterPro" id="IPR036388">
    <property type="entry name" value="WH-like_DNA-bd_sf"/>
</dbReference>
<dbReference type="InterPro" id="IPR013249">
    <property type="entry name" value="RNA_pol_sigma70_r4_t2"/>
</dbReference>
<dbReference type="PANTHER" id="PTHR43133">
    <property type="entry name" value="RNA POLYMERASE ECF-TYPE SIGMA FACTO"/>
    <property type="match status" value="1"/>
</dbReference>
<dbReference type="RefSeq" id="WP_034631247.1">
    <property type="nucleotide sequence ID" value="NZ_JRJU01000023.1"/>
</dbReference>
<dbReference type="GO" id="GO:0006352">
    <property type="term" value="P:DNA-templated transcription initiation"/>
    <property type="evidence" value="ECO:0007669"/>
    <property type="project" value="InterPro"/>
</dbReference>
<keyword evidence="3" id="KW-0731">Sigma factor</keyword>
<dbReference type="Gene3D" id="1.10.1740.10">
    <property type="match status" value="1"/>
</dbReference>
<keyword evidence="2" id="KW-0805">Transcription regulation</keyword>
<dbReference type="GO" id="GO:0003677">
    <property type="term" value="F:DNA binding"/>
    <property type="evidence" value="ECO:0007669"/>
    <property type="project" value="InterPro"/>
</dbReference>